<dbReference type="GO" id="GO:0005524">
    <property type="term" value="F:ATP binding"/>
    <property type="evidence" value="ECO:0007669"/>
    <property type="project" value="UniProtKB-KW"/>
</dbReference>
<keyword evidence="9" id="KW-0067">ATP-binding</keyword>
<comment type="catalytic activity">
    <reaction evidence="13">
        <text>L-seryl-[protein] + ATP = O-phospho-L-seryl-[protein] + ADP + H(+)</text>
        <dbReference type="Rhea" id="RHEA:17989"/>
        <dbReference type="Rhea" id="RHEA-COMP:9863"/>
        <dbReference type="Rhea" id="RHEA-COMP:11604"/>
        <dbReference type="ChEBI" id="CHEBI:15378"/>
        <dbReference type="ChEBI" id="CHEBI:29999"/>
        <dbReference type="ChEBI" id="CHEBI:30616"/>
        <dbReference type="ChEBI" id="CHEBI:83421"/>
        <dbReference type="ChEBI" id="CHEBI:456216"/>
        <dbReference type="EC" id="2.7.11.1"/>
    </reaction>
</comment>
<feature type="domain" description="Protein kinase" evidence="14">
    <location>
        <begin position="1"/>
        <end position="303"/>
    </location>
</feature>
<evidence type="ECO:0000256" key="1">
    <source>
        <dbReference type="ARBA" id="ARBA00008171"/>
    </source>
</evidence>
<dbReference type="GO" id="GO:0004674">
    <property type="term" value="F:protein serine/threonine kinase activity"/>
    <property type="evidence" value="ECO:0007669"/>
    <property type="project" value="UniProtKB-KW"/>
</dbReference>
<dbReference type="EMBL" id="OY731400">
    <property type="protein sequence ID" value="CAJ1939728.1"/>
    <property type="molecule type" value="Genomic_DNA"/>
</dbReference>
<evidence type="ECO:0000313" key="15">
    <source>
        <dbReference type="EMBL" id="CAJ1939728.1"/>
    </source>
</evidence>
<dbReference type="InterPro" id="IPR027417">
    <property type="entry name" value="P-loop_NTPase"/>
</dbReference>
<evidence type="ECO:0000256" key="10">
    <source>
        <dbReference type="ARBA" id="ARBA00022989"/>
    </source>
</evidence>
<keyword evidence="5" id="KW-0812">Transmembrane</keyword>
<proteinExistence type="inferred from homology"/>
<evidence type="ECO:0000256" key="3">
    <source>
        <dbReference type="ARBA" id="ARBA00022527"/>
    </source>
</evidence>
<evidence type="ECO:0000256" key="5">
    <source>
        <dbReference type="ARBA" id="ARBA00022692"/>
    </source>
</evidence>
<keyword evidence="11" id="KW-0472">Membrane</keyword>
<reference evidence="15" key="1">
    <citation type="submission" date="2023-10" db="EMBL/GenBank/DDBJ databases">
        <authorList>
            <person name="Domelevo Entfellner J.-B."/>
        </authorList>
    </citation>
    <scope>NUCLEOTIDE SEQUENCE</scope>
</reference>
<dbReference type="SUPFAM" id="SSF52540">
    <property type="entry name" value="P-loop containing nucleoside triphosphate hydrolases"/>
    <property type="match status" value="1"/>
</dbReference>
<evidence type="ECO:0000256" key="6">
    <source>
        <dbReference type="ARBA" id="ARBA00022737"/>
    </source>
</evidence>
<dbReference type="InterPro" id="IPR050528">
    <property type="entry name" value="L-type_Lectin-RKs"/>
</dbReference>
<dbReference type="SUPFAM" id="SSF52058">
    <property type="entry name" value="L domain-like"/>
    <property type="match status" value="1"/>
</dbReference>
<evidence type="ECO:0000256" key="11">
    <source>
        <dbReference type="ARBA" id="ARBA00023136"/>
    </source>
</evidence>
<evidence type="ECO:0000256" key="9">
    <source>
        <dbReference type="ARBA" id="ARBA00022840"/>
    </source>
</evidence>
<dbReference type="Pfam" id="PF23598">
    <property type="entry name" value="LRR_14"/>
    <property type="match status" value="1"/>
</dbReference>
<dbReference type="InterPro" id="IPR008271">
    <property type="entry name" value="Ser/Thr_kinase_AS"/>
</dbReference>
<evidence type="ECO:0000256" key="7">
    <source>
        <dbReference type="ARBA" id="ARBA00022741"/>
    </source>
</evidence>
<organism evidence="15 16">
    <name type="scientific">Sphenostylis stenocarpa</name>
    <dbReference type="NCBI Taxonomy" id="92480"/>
    <lineage>
        <taxon>Eukaryota</taxon>
        <taxon>Viridiplantae</taxon>
        <taxon>Streptophyta</taxon>
        <taxon>Embryophyta</taxon>
        <taxon>Tracheophyta</taxon>
        <taxon>Spermatophyta</taxon>
        <taxon>Magnoliopsida</taxon>
        <taxon>eudicotyledons</taxon>
        <taxon>Gunneridae</taxon>
        <taxon>Pentapetalae</taxon>
        <taxon>rosids</taxon>
        <taxon>fabids</taxon>
        <taxon>Fabales</taxon>
        <taxon>Fabaceae</taxon>
        <taxon>Papilionoideae</taxon>
        <taxon>50 kb inversion clade</taxon>
        <taxon>NPAAA clade</taxon>
        <taxon>indigoferoid/millettioid clade</taxon>
        <taxon>Phaseoleae</taxon>
        <taxon>Sphenostylis</taxon>
    </lineage>
</organism>
<dbReference type="Pfam" id="PF07714">
    <property type="entry name" value="PK_Tyr_Ser-Thr"/>
    <property type="match status" value="1"/>
</dbReference>
<dbReference type="InterPro" id="IPR001245">
    <property type="entry name" value="Ser-Thr/Tyr_kinase_cat_dom"/>
</dbReference>
<evidence type="ECO:0000256" key="4">
    <source>
        <dbReference type="ARBA" id="ARBA00022679"/>
    </source>
</evidence>
<sequence length="421" mass="48529">MASCISHENDGVREFLAEVSSLGRLKQRNLVGLRGWCKKDVESFLLVYDYMEKGSLDKRVFDCDESKMLSYEDRIRIVKDVAFAVLYLHEGWEAKVVHRDIKINNVLLDKDMNGRLGDFGLARMHNHDWKEKVKKCGGLPLGSSLFSRVDKKEWEFIRDNEIWNLRQNEKGILSTLKLSYDQLPSYLKPCFASFTLFPVDTNTYGSGVTKVWEALGFLPPPKEYESMVTVDKQILHELCLPRCIEKLKHFRYLSLTGCENLEELPDSICKLQNLQTLNVNRCIKLQKLPKGIGNLIYLRHLTITTRQPDFPEKEIANLTSLEILHFLNCDNAETLFTGIQLPNLKNLFLIEYGNLKLVSFHAIRNVEVLRITKCCKLELWMGLNSQIPDFSCSFLFSTVDHFASVVGRICEHLTYLSLSHP</sequence>
<dbReference type="PROSITE" id="PS00108">
    <property type="entry name" value="PROTEIN_KINASE_ST"/>
    <property type="match status" value="1"/>
</dbReference>
<name>A0AA86VFK2_9FABA</name>
<accession>A0AA86VFK2</accession>
<keyword evidence="10" id="KW-1133">Transmembrane helix</keyword>
<evidence type="ECO:0000313" key="16">
    <source>
        <dbReference type="Proteomes" id="UP001189624"/>
    </source>
</evidence>
<dbReference type="InterPro" id="IPR011009">
    <property type="entry name" value="Kinase-like_dom_sf"/>
</dbReference>
<dbReference type="SMART" id="SM00220">
    <property type="entry name" value="S_TKc"/>
    <property type="match status" value="1"/>
</dbReference>
<comment type="similarity">
    <text evidence="1">Belongs to the protein kinase superfamily. TKL Ser/Thr protein kinase family. ROCO subfamily.</text>
</comment>
<evidence type="ECO:0000256" key="13">
    <source>
        <dbReference type="ARBA" id="ARBA00048679"/>
    </source>
</evidence>
<dbReference type="GO" id="GO:0051707">
    <property type="term" value="P:response to other organism"/>
    <property type="evidence" value="ECO:0007669"/>
    <property type="project" value="UniProtKB-ARBA"/>
</dbReference>
<keyword evidence="6" id="KW-0677">Repeat</keyword>
<dbReference type="Gene3D" id="3.80.10.10">
    <property type="entry name" value="Ribonuclease Inhibitor"/>
    <property type="match status" value="1"/>
</dbReference>
<dbReference type="Gramene" id="rna-AYBTSS11_LOCUS9301">
    <property type="protein sequence ID" value="CAJ1939728.1"/>
    <property type="gene ID" value="gene-AYBTSS11_LOCUS9301"/>
</dbReference>
<feature type="non-terminal residue" evidence="15">
    <location>
        <position position="421"/>
    </location>
</feature>
<protein>
    <recommendedName>
        <fullName evidence="2">non-specific serine/threonine protein kinase</fullName>
        <ecNumber evidence="2">2.7.11.1</ecNumber>
    </recommendedName>
</protein>
<dbReference type="PANTHER" id="PTHR27007">
    <property type="match status" value="1"/>
</dbReference>
<dbReference type="InterPro" id="IPR032675">
    <property type="entry name" value="LRR_dom_sf"/>
</dbReference>
<evidence type="ECO:0000256" key="8">
    <source>
        <dbReference type="ARBA" id="ARBA00022777"/>
    </source>
</evidence>
<dbReference type="InterPro" id="IPR055414">
    <property type="entry name" value="LRR_R13L4/SHOC2-like"/>
</dbReference>
<dbReference type="FunFam" id="1.10.510.10:FF:001023">
    <property type="entry name" value="Os07g0541700 protein"/>
    <property type="match status" value="1"/>
</dbReference>
<keyword evidence="8" id="KW-0418">Kinase</keyword>
<keyword evidence="7" id="KW-0547">Nucleotide-binding</keyword>
<dbReference type="EC" id="2.7.11.1" evidence="2"/>
<evidence type="ECO:0000256" key="12">
    <source>
        <dbReference type="ARBA" id="ARBA00047899"/>
    </source>
</evidence>
<dbReference type="InterPro" id="IPR000719">
    <property type="entry name" value="Prot_kinase_dom"/>
</dbReference>
<dbReference type="SUPFAM" id="SSF56112">
    <property type="entry name" value="Protein kinase-like (PK-like)"/>
    <property type="match status" value="1"/>
</dbReference>
<evidence type="ECO:0000259" key="14">
    <source>
        <dbReference type="PROSITE" id="PS50011"/>
    </source>
</evidence>
<keyword evidence="16" id="KW-1185">Reference proteome</keyword>
<evidence type="ECO:0000256" key="2">
    <source>
        <dbReference type="ARBA" id="ARBA00012513"/>
    </source>
</evidence>
<keyword evidence="4" id="KW-0808">Transferase</keyword>
<dbReference type="Proteomes" id="UP001189624">
    <property type="component" value="Chromosome 3"/>
</dbReference>
<keyword evidence="3" id="KW-0723">Serine/threonine-protein kinase</keyword>
<dbReference type="AlphaFoldDB" id="A0AA86VFK2"/>
<comment type="catalytic activity">
    <reaction evidence="12">
        <text>L-threonyl-[protein] + ATP = O-phospho-L-threonyl-[protein] + ADP + H(+)</text>
        <dbReference type="Rhea" id="RHEA:46608"/>
        <dbReference type="Rhea" id="RHEA-COMP:11060"/>
        <dbReference type="Rhea" id="RHEA-COMP:11605"/>
        <dbReference type="ChEBI" id="CHEBI:15378"/>
        <dbReference type="ChEBI" id="CHEBI:30013"/>
        <dbReference type="ChEBI" id="CHEBI:30616"/>
        <dbReference type="ChEBI" id="CHEBI:61977"/>
        <dbReference type="ChEBI" id="CHEBI:456216"/>
        <dbReference type="EC" id="2.7.11.1"/>
    </reaction>
</comment>
<dbReference type="PROSITE" id="PS50011">
    <property type="entry name" value="PROTEIN_KINASE_DOM"/>
    <property type="match status" value="1"/>
</dbReference>
<gene>
    <name evidence="15" type="ORF">AYBTSS11_LOCUS9301</name>
</gene>
<dbReference type="Gene3D" id="1.10.510.10">
    <property type="entry name" value="Transferase(Phosphotransferase) domain 1"/>
    <property type="match status" value="1"/>
</dbReference>